<comment type="similarity">
    <text evidence="5">Belongs to the cytochrome P450 family.</text>
</comment>
<dbReference type="GO" id="GO:0005506">
    <property type="term" value="F:iron ion binding"/>
    <property type="evidence" value="ECO:0007669"/>
    <property type="project" value="InterPro"/>
</dbReference>
<organism evidence="7 8">
    <name type="scientific">Coniosporium apollinis (strain CBS 100218)</name>
    <name type="common">Rock-inhabiting black yeast</name>
    <dbReference type="NCBI Taxonomy" id="1168221"/>
    <lineage>
        <taxon>Eukaryota</taxon>
        <taxon>Fungi</taxon>
        <taxon>Dikarya</taxon>
        <taxon>Ascomycota</taxon>
        <taxon>Pezizomycotina</taxon>
        <taxon>Dothideomycetes</taxon>
        <taxon>Dothideomycetes incertae sedis</taxon>
        <taxon>Coniosporium</taxon>
    </lineage>
</organism>
<gene>
    <name evidence="7" type="ORF">W97_04200</name>
</gene>
<dbReference type="InterPro" id="IPR001128">
    <property type="entry name" value="Cyt_P450"/>
</dbReference>
<dbReference type="GO" id="GO:0020037">
    <property type="term" value="F:heme binding"/>
    <property type="evidence" value="ECO:0007669"/>
    <property type="project" value="InterPro"/>
</dbReference>
<keyword evidence="6" id="KW-0472">Membrane</keyword>
<reference evidence="8" key="1">
    <citation type="submission" date="2012-06" db="EMBL/GenBank/DDBJ databases">
        <title>The genome sequence of Coniosporium apollinis CBS 100218.</title>
        <authorList>
            <consortium name="The Broad Institute Genome Sequencing Platform"/>
            <person name="Cuomo C."/>
            <person name="Gorbushina A."/>
            <person name="Noack S."/>
            <person name="Walker B."/>
            <person name="Young S.K."/>
            <person name="Zeng Q."/>
            <person name="Gargeya S."/>
            <person name="Fitzgerald M."/>
            <person name="Haas B."/>
            <person name="Abouelleil A."/>
            <person name="Alvarado L."/>
            <person name="Arachchi H.M."/>
            <person name="Berlin A.M."/>
            <person name="Chapman S.B."/>
            <person name="Goldberg J."/>
            <person name="Griggs A."/>
            <person name="Gujja S."/>
            <person name="Hansen M."/>
            <person name="Howarth C."/>
            <person name="Imamovic A."/>
            <person name="Larimer J."/>
            <person name="McCowan C."/>
            <person name="Montmayeur A."/>
            <person name="Murphy C."/>
            <person name="Neiman D."/>
            <person name="Pearson M."/>
            <person name="Priest M."/>
            <person name="Roberts A."/>
            <person name="Saif S."/>
            <person name="Shea T."/>
            <person name="Sisk P."/>
            <person name="Sykes S."/>
            <person name="Wortman J."/>
            <person name="Nusbaum C."/>
            <person name="Birren B."/>
        </authorList>
    </citation>
    <scope>NUCLEOTIDE SEQUENCE [LARGE SCALE GENOMIC DNA]</scope>
    <source>
        <strain evidence="8">CBS 100218</strain>
    </source>
</reference>
<dbReference type="PANTHER" id="PTHR24305">
    <property type="entry name" value="CYTOCHROME P450"/>
    <property type="match status" value="1"/>
</dbReference>
<keyword evidence="5" id="KW-0503">Monooxygenase</keyword>
<dbReference type="GO" id="GO:0004497">
    <property type="term" value="F:monooxygenase activity"/>
    <property type="evidence" value="ECO:0007669"/>
    <property type="project" value="UniProtKB-KW"/>
</dbReference>
<dbReference type="OrthoDB" id="1470350at2759"/>
<evidence type="ECO:0000256" key="5">
    <source>
        <dbReference type="RuleBase" id="RU000461"/>
    </source>
</evidence>
<dbReference type="HOGENOM" id="CLU_001570_14_2_1"/>
<comment type="cofactor">
    <cofactor evidence="1 4">
        <name>heme</name>
        <dbReference type="ChEBI" id="CHEBI:30413"/>
    </cofactor>
</comment>
<dbReference type="OMA" id="SWANPIR"/>
<feature type="transmembrane region" description="Helical" evidence="6">
    <location>
        <begin position="9"/>
        <end position="29"/>
    </location>
</feature>
<dbReference type="PRINTS" id="PR00385">
    <property type="entry name" value="P450"/>
</dbReference>
<dbReference type="Proteomes" id="UP000016924">
    <property type="component" value="Unassembled WGS sequence"/>
</dbReference>
<evidence type="ECO:0008006" key="9">
    <source>
        <dbReference type="Google" id="ProtNLM"/>
    </source>
</evidence>
<keyword evidence="6" id="KW-1133">Transmembrane helix</keyword>
<keyword evidence="5" id="KW-0560">Oxidoreductase</keyword>
<keyword evidence="8" id="KW-1185">Reference proteome</keyword>
<dbReference type="PANTHER" id="PTHR24305:SF156">
    <property type="entry name" value="P450, PUTATIVE (EUROFUNG)-RELATED"/>
    <property type="match status" value="1"/>
</dbReference>
<dbReference type="SUPFAM" id="SSF48264">
    <property type="entry name" value="Cytochrome P450"/>
    <property type="match status" value="1"/>
</dbReference>
<evidence type="ECO:0000313" key="7">
    <source>
        <dbReference type="EMBL" id="EON64965.1"/>
    </source>
</evidence>
<dbReference type="PROSITE" id="PS00086">
    <property type="entry name" value="CYTOCHROME_P450"/>
    <property type="match status" value="1"/>
</dbReference>
<evidence type="ECO:0000256" key="1">
    <source>
        <dbReference type="ARBA" id="ARBA00001971"/>
    </source>
</evidence>
<feature type="binding site" description="axial binding residue" evidence="4">
    <location>
        <position position="422"/>
    </location>
    <ligand>
        <name>heme</name>
        <dbReference type="ChEBI" id="CHEBI:30413"/>
    </ligand>
    <ligandPart>
        <name>Fe</name>
        <dbReference type="ChEBI" id="CHEBI:18248"/>
    </ligandPart>
</feature>
<dbReference type="Pfam" id="PF00067">
    <property type="entry name" value="p450"/>
    <property type="match status" value="1"/>
</dbReference>
<proteinExistence type="inferred from homology"/>
<dbReference type="AlphaFoldDB" id="R7YSU0"/>
<keyword evidence="6" id="KW-0812">Transmembrane</keyword>
<dbReference type="CDD" id="cd11062">
    <property type="entry name" value="CYP58-like"/>
    <property type="match status" value="1"/>
</dbReference>
<sequence length="477" mass="52731">MVFEGTSSVAFFASALPISTFSIVIYRLYFHPLSHIPGPPLACITSLWLYTKTYLGTEASSIDQLHQKYGPVVRIAPNEVDFSDGAALAPIYTEKGGFLKAECYRNFDIEGHPSIFSALDPVHRKSRAKAVVGMFASSSIRERIGVIEECVVRMVDRMQAEASTGKPVNVLNLTRSLAVDAVSAYLFGKSYDGIAEESGSQLSASEFVNTFVAVGRFFYLPNWAFVLLETWSAKLNKDKTEVDKSMAAVNSFAEKLVEEAGYEDPTYQGRMLKAGITKHETVAQCLDVMFAGTDSTGMNLATACWHLAQNPKQCERLRQEVLSADPTTDPQTLPYLSAVLRETLRLSLANPTRFPRAVPAGGRTFTGIYIPPSTVVGLSPYTLHLNPAVFPSPEKFLPERWEDPTPEMNRDHIPFGLGPRQCIARNLAMAELAYGVREIARRDALRGAKTRGKVVLREWFNSKVEGEKIELVWSQGV</sequence>
<evidence type="ECO:0000256" key="6">
    <source>
        <dbReference type="SAM" id="Phobius"/>
    </source>
</evidence>
<dbReference type="eggNOG" id="KOG0158">
    <property type="taxonomic scope" value="Eukaryota"/>
</dbReference>
<protein>
    <recommendedName>
        <fullName evidence="9">Cytochrome P450 oxidoreductase</fullName>
    </recommendedName>
</protein>
<evidence type="ECO:0000256" key="2">
    <source>
        <dbReference type="ARBA" id="ARBA00022723"/>
    </source>
</evidence>
<keyword evidence="4 5" id="KW-0349">Heme</keyword>
<dbReference type="InterPro" id="IPR017972">
    <property type="entry name" value="Cyt_P450_CS"/>
</dbReference>
<dbReference type="RefSeq" id="XP_007780282.1">
    <property type="nucleotide sequence ID" value="XM_007782092.1"/>
</dbReference>
<dbReference type="InterPro" id="IPR050121">
    <property type="entry name" value="Cytochrome_P450_monoxygenase"/>
</dbReference>
<dbReference type="PRINTS" id="PR00463">
    <property type="entry name" value="EP450I"/>
</dbReference>
<name>R7YSU0_CONA1</name>
<dbReference type="EMBL" id="JH767571">
    <property type="protein sequence ID" value="EON64965.1"/>
    <property type="molecule type" value="Genomic_DNA"/>
</dbReference>
<evidence type="ECO:0000256" key="4">
    <source>
        <dbReference type="PIRSR" id="PIRSR602401-1"/>
    </source>
</evidence>
<evidence type="ECO:0000256" key="3">
    <source>
        <dbReference type="ARBA" id="ARBA00023004"/>
    </source>
</evidence>
<dbReference type="STRING" id="1168221.R7YSU0"/>
<dbReference type="InterPro" id="IPR036396">
    <property type="entry name" value="Cyt_P450_sf"/>
</dbReference>
<accession>R7YSU0</accession>
<dbReference type="InterPro" id="IPR002401">
    <property type="entry name" value="Cyt_P450_E_grp-I"/>
</dbReference>
<evidence type="ECO:0000313" key="8">
    <source>
        <dbReference type="Proteomes" id="UP000016924"/>
    </source>
</evidence>
<dbReference type="Gene3D" id="1.10.630.10">
    <property type="entry name" value="Cytochrome P450"/>
    <property type="match status" value="1"/>
</dbReference>
<keyword evidence="3 4" id="KW-0408">Iron</keyword>
<dbReference type="GeneID" id="19901511"/>
<keyword evidence="2 4" id="KW-0479">Metal-binding</keyword>
<dbReference type="GO" id="GO:0016705">
    <property type="term" value="F:oxidoreductase activity, acting on paired donors, with incorporation or reduction of molecular oxygen"/>
    <property type="evidence" value="ECO:0007669"/>
    <property type="project" value="InterPro"/>
</dbReference>